<accession>A0ACD0P464</accession>
<keyword evidence="2" id="KW-1185">Reference proteome</keyword>
<evidence type="ECO:0000313" key="2">
    <source>
        <dbReference type="Proteomes" id="UP000245626"/>
    </source>
</evidence>
<proteinExistence type="predicted"/>
<dbReference type="EMBL" id="KZ819756">
    <property type="protein sequence ID" value="PWN52815.1"/>
    <property type="molecule type" value="Genomic_DNA"/>
</dbReference>
<gene>
    <name evidence="1" type="ORF">IE53DRAFT_377815</name>
</gene>
<name>A0ACD0P464_9BASI</name>
<reference evidence="1 2" key="1">
    <citation type="journal article" date="2018" name="Mol. Biol. Evol.">
        <title>Broad Genomic Sampling Reveals a Smut Pathogenic Ancestry of the Fungal Clade Ustilaginomycotina.</title>
        <authorList>
            <person name="Kijpornyongpan T."/>
            <person name="Mondo S.J."/>
            <person name="Barry K."/>
            <person name="Sandor L."/>
            <person name="Lee J."/>
            <person name="Lipzen A."/>
            <person name="Pangilinan J."/>
            <person name="LaButti K."/>
            <person name="Hainaut M."/>
            <person name="Henrissat B."/>
            <person name="Grigoriev I.V."/>
            <person name="Spatafora J.W."/>
            <person name="Aime M.C."/>
        </authorList>
    </citation>
    <scope>NUCLEOTIDE SEQUENCE [LARGE SCALE GENOMIC DNA]</scope>
    <source>
        <strain evidence="1 2">SA 807</strain>
    </source>
</reference>
<protein>
    <submittedName>
        <fullName evidence="1">Uncharacterized protein</fullName>
    </submittedName>
</protein>
<organism evidence="1 2">
    <name type="scientific">Violaceomyces palustris</name>
    <dbReference type="NCBI Taxonomy" id="1673888"/>
    <lineage>
        <taxon>Eukaryota</taxon>
        <taxon>Fungi</taxon>
        <taxon>Dikarya</taxon>
        <taxon>Basidiomycota</taxon>
        <taxon>Ustilaginomycotina</taxon>
        <taxon>Ustilaginomycetes</taxon>
        <taxon>Violaceomycetales</taxon>
        <taxon>Violaceomycetaceae</taxon>
        <taxon>Violaceomyces</taxon>
    </lineage>
</organism>
<evidence type="ECO:0000313" key="1">
    <source>
        <dbReference type="EMBL" id="PWN52815.1"/>
    </source>
</evidence>
<sequence length="333" mass="36170">MTNPDPTTRSPQPQDHHRLSLQEILSDLQLLESHLGSDRKGRDLHPFLSDLSSSSSRDPLQPRPSLASRIDDGQALLLLLGSHSASTMTNEGLPPSPPPTDPIYQSLSLRFIDSCQRIINLNEEEVVDVSLSDHRRNPPSFSSSSSSLLGPYKPPASEPHSGTPPYPSSSSTRSPPSASKGFVKGTRLDLLHSKLASLQTEAEALERGLAHSLRILDQAGGSVSVLEEGGQGKEEEEEEERKGSHLEAQEQYGDTKDDLEDTDEYQEYARVGKAREGELVEQDKDPIDQEGGTTSGRVSEPLAHDGDGDQGTVADRQGIAAVDEEEDDPWDLS</sequence>
<dbReference type="Proteomes" id="UP000245626">
    <property type="component" value="Unassembled WGS sequence"/>
</dbReference>